<evidence type="ECO:0000313" key="2">
    <source>
        <dbReference type="Proteomes" id="UP000177941"/>
    </source>
</evidence>
<organism evidence="1 2">
    <name type="scientific">Candidatus Andersenbacteria bacterium RIFCSPHIGHO2_12_FULL_45_11b</name>
    <dbReference type="NCBI Taxonomy" id="1797282"/>
    <lineage>
        <taxon>Bacteria</taxon>
        <taxon>Candidatus Anderseniibacteriota</taxon>
    </lineage>
</organism>
<accession>A0A1G1XA37</accession>
<sequence>MQRENVERMLGVLCNCDYYAKRLGTALVMGESYQTIFQDYLPQSGALSQRAWETISNCHLMMVAWDPRQAHEWLGIVAERFGSLESHNRYAFVQGSIIGLFRAGTWLDENVDEEVVFHNKFLPFLAQAMCSPTKMDLMPQDLDSQNYVRQLAEAIKTYMFPTKKITGRLGEFSRMIGYIKKHGEDANFSSLDQLIIERVCHSLLADRTAVEKIAGAHFLLSQFGVLPNNAS</sequence>
<proteinExistence type="predicted"/>
<evidence type="ECO:0000313" key="1">
    <source>
        <dbReference type="EMBL" id="OGY36928.1"/>
    </source>
</evidence>
<reference evidence="1 2" key="1">
    <citation type="journal article" date="2016" name="Nat. Commun.">
        <title>Thousands of microbial genomes shed light on interconnected biogeochemical processes in an aquifer system.</title>
        <authorList>
            <person name="Anantharaman K."/>
            <person name="Brown C.T."/>
            <person name="Hug L.A."/>
            <person name="Sharon I."/>
            <person name="Castelle C.J."/>
            <person name="Probst A.J."/>
            <person name="Thomas B.C."/>
            <person name="Singh A."/>
            <person name="Wilkins M.J."/>
            <person name="Karaoz U."/>
            <person name="Brodie E.L."/>
            <person name="Williams K.H."/>
            <person name="Hubbard S.S."/>
            <person name="Banfield J.F."/>
        </authorList>
    </citation>
    <scope>NUCLEOTIDE SEQUENCE [LARGE SCALE GENOMIC DNA]</scope>
</reference>
<dbReference type="Proteomes" id="UP000177941">
    <property type="component" value="Unassembled WGS sequence"/>
</dbReference>
<comment type="caution">
    <text evidence="1">The sequence shown here is derived from an EMBL/GenBank/DDBJ whole genome shotgun (WGS) entry which is preliminary data.</text>
</comment>
<dbReference type="EMBL" id="MHHS01000025">
    <property type="protein sequence ID" value="OGY36928.1"/>
    <property type="molecule type" value="Genomic_DNA"/>
</dbReference>
<gene>
    <name evidence="1" type="ORF">A3E36_04545</name>
</gene>
<dbReference type="AlphaFoldDB" id="A0A1G1XA37"/>
<name>A0A1G1XA37_9BACT</name>
<protein>
    <submittedName>
        <fullName evidence="1">Uncharacterized protein</fullName>
    </submittedName>
</protein>